<dbReference type="CDD" id="cd18762">
    <property type="entry name" value="PIN_MtVapC3-like"/>
    <property type="match status" value="1"/>
</dbReference>
<dbReference type="EMBL" id="JNUP01000060">
    <property type="protein sequence ID" value="KGE72174.1"/>
    <property type="molecule type" value="Genomic_DNA"/>
</dbReference>
<keyword evidence="4" id="KW-0378">Hydrolase</keyword>
<keyword evidence="2" id="KW-0540">Nuclease</keyword>
<dbReference type="PANTHER" id="PTHR42740">
    <property type="entry name" value="RIBONUCLEASE VAPC3"/>
    <property type="match status" value="1"/>
</dbReference>
<comment type="caution">
    <text evidence="7">The sequence shown here is derived from an EMBL/GenBank/DDBJ whole genome shotgun (WGS) entry which is preliminary data.</text>
</comment>
<dbReference type="PANTHER" id="PTHR42740:SF1">
    <property type="entry name" value="RIBONUCLEASE VAPC3"/>
    <property type="match status" value="1"/>
</dbReference>
<keyword evidence="3" id="KW-0479">Metal-binding</keyword>
<keyword evidence="5" id="KW-0460">Magnesium</keyword>
<evidence type="ECO:0000256" key="4">
    <source>
        <dbReference type="ARBA" id="ARBA00022801"/>
    </source>
</evidence>
<dbReference type="Gene3D" id="3.40.50.1010">
    <property type="entry name" value="5'-nuclease"/>
    <property type="match status" value="1"/>
</dbReference>
<dbReference type="GO" id="GO:0016787">
    <property type="term" value="F:hydrolase activity"/>
    <property type="evidence" value="ECO:0007669"/>
    <property type="project" value="UniProtKB-KW"/>
</dbReference>
<accession>A0A098QWR7</accession>
<name>A0A098QWR7_9SPIO</name>
<sequence length="136" mass="15442">MILVDTSVLIDYLKGLNNHATQAFDSIIDLGIPYGINEYIYQEVLQGVRTVGEFQLVKDYFEPLPFYSLRYGKESYEKAAFLGFSCRRSGVTVRSTIDLLIAQTAIENNLSLLHNDRDFENIAKVVPELTCYPPKP</sequence>
<dbReference type="InterPro" id="IPR051749">
    <property type="entry name" value="PINc/VapC_TA_RNase"/>
</dbReference>
<dbReference type="SUPFAM" id="SSF88723">
    <property type="entry name" value="PIN domain-like"/>
    <property type="match status" value="1"/>
</dbReference>
<keyword evidence="1" id="KW-1277">Toxin-antitoxin system</keyword>
<evidence type="ECO:0000256" key="2">
    <source>
        <dbReference type="ARBA" id="ARBA00022722"/>
    </source>
</evidence>
<dbReference type="InterPro" id="IPR029060">
    <property type="entry name" value="PIN-like_dom_sf"/>
</dbReference>
<dbReference type="AlphaFoldDB" id="A0A098QWR7"/>
<dbReference type="GO" id="GO:0046872">
    <property type="term" value="F:metal ion binding"/>
    <property type="evidence" value="ECO:0007669"/>
    <property type="project" value="UniProtKB-KW"/>
</dbReference>
<dbReference type="eggNOG" id="COG1487">
    <property type="taxonomic scope" value="Bacteria"/>
</dbReference>
<evidence type="ECO:0000313" key="8">
    <source>
        <dbReference type="Proteomes" id="UP000029692"/>
    </source>
</evidence>
<reference evidence="7 8" key="1">
    <citation type="submission" date="2014-05" db="EMBL/GenBank/DDBJ databases">
        <title>De novo Genome Sequence of Spirocheata sp.</title>
        <authorList>
            <person name="Shivani Y."/>
            <person name="Subhash Y."/>
            <person name="Tushar L."/>
            <person name="Sasikala C."/>
            <person name="Ramana C.V."/>
        </authorList>
    </citation>
    <scope>NUCLEOTIDE SEQUENCE [LARGE SCALE GENOMIC DNA]</scope>
    <source>
        <strain evidence="7 8">JC230</strain>
    </source>
</reference>
<dbReference type="InterPro" id="IPR002716">
    <property type="entry name" value="PIN_dom"/>
</dbReference>
<evidence type="ECO:0000256" key="1">
    <source>
        <dbReference type="ARBA" id="ARBA00022649"/>
    </source>
</evidence>
<dbReference type="GO" id="GO:0004540">
    <property type="term" value="F:RNA nuclease activity"/>
    <property type="evidence" value="ECO:0007669"/>
    <property type="project" value="TreeGrafter"/>
</dbReference>
<protein>
    <submittedName>
        <fullName evidence="7">Twitching motility protein PilT</fullName>
    </submittedName>
</protein>
<proteinExistence type="predicted"/>
<dbReference type="Proteomes" id="UP000029692">
    <property type="component" value="Unassembled WGS sequence"/>
</dbReference>
<evidence type="ECO:0000256" key="3">
    <source>
        <dbReference type="ARBA" id="ARBA00022723"/>
    </source>
</evidence>
<dbReference type="OrthoDB" id="9811788at2"/>
<gene>
    <name evidence="7" type="ORF">DC28_07715</name>
</gene>
<feature type="domain" description="PIN" evidence="6">
    <location>
        <begin position="2"/>
        <end position="124"/>
    </location>
</feature>
<evidence type="ECO:0000259" key="6">
    <source>
        <dbReference type="Pfam" id="PF01850"/>
    </source>
</evidence>
<organism evidence="7 8">
    <name type="scientific">Spirochaeta lutea</name>
    <dbReference type="NCBI Taxonomy" id="1480694"/>
    <lineage>
        <taxon>Bacteria</taxon>
        <taxon>Pseudomonadati</taxon>
        <taxon>Spirochaetota</taxon>
        <taxon>Spirochaetia</taxon>
        <taxon>Spirochaetales</taxon>
        <taxon>Spirochaetaceae</taxon>
        <taxon>Spirochaeta</taxon>
    </lineage>
</organism>
<evidence type="ECO:0000313" key="7">
    <source>
        <dbReference type="EMBL" id="KGE72174.1"/>
    </source>
</evidence>
<dbReference type="STRING" id="1480694.DC28_07715"/>
<dbReference type="RefSeq" id="WP_037547390.1">
    <property type="nucleotide sequence ID" value="NZ_JNUP01000060.1"/>
</dbReference>
<keyword evidence="8" id="KW-1185">Reference proteome</keyword>
<evidence type="ECO:0000256" key="5">
    <source>
        <dbReference type="ARBA" id="ARBA00022842"/>
    </source>
</evidence>
<dbReference type="Pfam" id="PF01850">
    <property type="entry name" value="PIN"/>
    <property type="match status" value="1"/>
</dbReference>